<sequence>MTMVDRPVLYRNGQLFTADPEQPWASALVVRGEHFAHVGTEAEARAHAGPEALEVDLEGSAVLPGFVDGHTHVLATGETRMGVLLTDAADLHEIRRRVSGWVGEHPEAERVLGHGWLFGSVPDGKPTRWMLDEVVPDRPVYLEANDNHSVWVNSSALAELGITGDTPDPTGGRIARDPETGEPTGHLEETALHNLVRPFLDGVTADADRDRALDTAVGEYLSAGVTGVVDMAVDEPALAAMVRAERTNRLPLRIAGHWLVRRSDDPREHFSQIERAAELAETHCSGRLRVVGVKFLVDGVIDGCTAAMLEPYADGGNADPIWDFEVLAPAVAAADAAGLQVAVHAIGDAAVRIALDAFEHAARVNGARPRRHRIEHLECVAPEDVARLAELGVVASMQPVHSDPAIRGNWAAVLGDVRAERGFAWPAMTGNGARLVFGTDAPTAPHPPLPNMFVASTRRSAMSPELPALQPHLAVPVARAIEHATADAAWSCHADTERGRLRSGFLADFVVLDRNPCTAEDPEELLRTRVLRTVLGGRSVWRWPGGRGRDEC</sequence>
<evidence type="ECO:0000256" key="1">
    <source>
        <dbReference type="SAM" id="MobiDB-lite"/>
    </source>
</evidence>
<dbReference type="InterPro" id="IPR013108">
    <property type="entry name" value="Amidohydro_3"/>
</dbReference>
<organism evidence="3 4">
    <name type="scientific">Actinopolyspora biskrensis</name>
    <dbReference type="NCBI Taxonomy" id="1470178"/>
    <lineage>
        <taxon>Bacteria</taxon>
        <taxon>Bacillati</taxon>
        <taxon>Actinomycetota</taxon>
        <taxon>Actinomycetes</taxon>
        <taxon>Actinopolysporales</taxon>
        <taxon>Actinopolysporaceae</taxon>
        <taxon>Actinopolyspora</taxon>
    </lineage>
</organism>
<reference evidence="3 4" key="1">
    <citation type="submission" date="2020-07" db="EMBL/GenBank/DDBJ databases">
        <title>Genomic Encyclopedia of Type Strains, Phase III (KMG-III): the genomes of soil and plant-associated and newly described type strains.</title>
        <authorList>
            <person name="Whitman W."/>
        </authorList>
    </citation>
    <scope>NUCLEOTIDE SEQUENCE [LARGE SCALE GENOMIC DNA]</scope>
    <source>
        <strain evidence="3 4">CECT 8576</strain>
    </source>
</reference>
<dbReference type="EMBL" id="JACBYW010000001">
    <property type="protein sequence ID" value="NYH77690.1"/>
    <property type="molecule type" value="Genomic_DNA"/>
</dbReference>
<comment type="caution">
    <text evidence="3">The sequence shown here is derived from an EMBL/GenBank/DDBJ whole genome shotgun (WGS) entry which is preliminary data.</text>
</comment>
<feature type="region of interest" description="Disordered" evidence="1">
    <location>
        <begin position="162"/>
        <end position="183"/>
    </location>
</feature>
<protein>
    <recommendedName>
        <fullName evidence="2">Amidohydrolase 3 domain-containing protein</fullName>
    </recommendedName>
</protein>
<accession>A0A852YUE8</accession>
<dbReference type="Gene3D" id="2.30.40.10">
    <property type="entry name" value="Urease, subunit C, domain 1"/>
    <property type="match status" value="1"/>
</dbReference>
<proteinExistence type="predicted"/>
<dbReference type="SUPFAM" id="SSF51556">
    <property type="entry name" value="Metallo-dependent hydrolases"/>
    <property type="match status" value="1"/>
</dbReference>
<dbReference type="GO" id="GO:0016810">
    <property type="term" value="F:hydrolase activity, acting on carbon-nitrogen (but not peptide) bonds"/>
    <property type="evidence" value="ECO:0007669"/>
    <property type="project" value="InterPro"/>
</dbReference>
<dbReference type="InterPro" id="IPR032466">
    <property type="entry name" value="Metal_Hydrolase"/>
</dbReference>
<dbReference type="Proteomes" id="UP000548304">
    <property type="component" value="Unassembled WGS sequence"/>
</dbReference>
<keyword evidence="4" id="KW-1185">Reference proteome</keyword>
<dbReference type="InterPro" id="IPR033932">
    <property type="entry name" value="YtcJ-like"/>
</dbReference>
<name>A0A852YUE8_9ACTN</name>
<feature type="domain" description="Amidohydrolase 3" evidence="2">
    <location>
        <begin position="54"/>
        <end position="540"/>
    </location>
</feature>
<gene>
    <name evidence="3" type="ORF">FHR84_001004</name>
</gene>
<dbReference type="Gene3D" id="3.10.310.70">
    <property type="match status" value="1"/>
</dbReference>
<dbReference type="Pfam" id="PF07969">
    <property type="entry name" value="Amidohydro_3"/>
    <property type="match status" value="1"/>
</dbReference>
<feature type="compositionally biased region" description="Basic and acidic residues" evidence="1">
    <location>
        <begin position="174"/>
        <end position="183"/>
    </location>
</feature>
<evidence type="ECO:0000313" key="3">
    <source>
        <dbReference type="EMBL" id="NYH77690.1"/>
    </source>
</evidence>
<dbReference type="AlphaFoldDB" id="A0A852YUE8"/>
<dbReference type="PANTHER" id="PTHR22642">
    <property type="entry name" value="IMIDAZOLONEPROPIONASE"/>
    <property type="match status" value="1"/>
</dbReference>
<evidence type="ECO:0000259" key="2">
    <source>
        <dbReference type="Pfam" id="PF07969"/>
    </source>
</evidence>
<dbReference type="CDD" id="cd01300">
    <property type="entry name" value="YtcJ_like"/>
    <property type="match status" value="1"/>
</dbReference>
<dbReference type="InterPro" id="IPR011059">
    <property type="entry name" value="Metal-dep_hydrolase_composite"/>
</dbReference>
<dbReference type="SUPFAM" id="SSF51338">
    <property type="entry name" value="Composite domain of metallo-dependent hydrolases"/>
    <property type="match status" value="1"/>
</dbReference>
<dbReference type="PANTHER" id="PTHR22642:SF20">
    <property type="entry name" value="AMIDOHYDROLASE 3 DOMAIN-CONTAINING PROTEIN"/>
    <property type="match status" value="1"/>
</dbReference>
<evidence type="ECO:0000313" key="4">
    <source>
        <dbReference type="Proteomes" id="UP000548304"/>
    </source>
</evidence>
<feature type="compositionally biased region" description="Low complexity" evidence="1">
    <location>
        <begin position="163"/>
        <end position="172"/>
    </location>
</feature>
<dbReference type="Gene3D" id="3.20.20.140">
    <property type="entry name" value="Metal-dependent hydrolases"/>
    <property type="match status" value="1"/>
</dbReference>